<feature type="transmembrane region" description="Helical" evidence="1">
    <location>
        <begin position="90"/>
        <end position="112"/>
    </location>
</feature>
<accession>A0A1G9GL71</accession>
<keyword evidence="1" id="KW-1133">Transmembrane helix</keyword>
<feature type="transmembrane region" description="Helical" evidence="1">
    <location>
        <begin position="148"/>
        <end position="170"/>
    </location>
</feature>
<dbReference type="AlphaFoldDB" id="A0A1G9GL71"/>
<dbReference type="EMBL" id="FNDX01000066">
    <property type="protein sequence ID" value="SDL01013.1"/>
    <property type="molecule type" value="Genomic_DNA"/>
</dbReference>
<name>A0A1G9GL71_9BACL</name>
<feature type="domain" description="Glycosyl hydrolase family 98 putative carbohydrate-binding module" evidence="3">
    <location>
        <begin position="222"/>
        <end position="300"/>
    </location>
</feature>
<dbReference type="Pfam" id="PF08305">
    <property type="entry name" value="NPCBM"/>
    <property type="match status" value="1"/>
</dbReference>
<dbReference type="InterPro" id="IPR013222">
    <property type="entry name" value="Glyco_hyd_98_carb-bd"/>
</dbReference>
<dbReference type="SUPFAM" id="SSF49785">
    <property type="entry name" value="Galactose-binding domain-like"/>
    <property type="match status" value="1"/>
</dbReference>
<feature type="transmembrane region" description="Helical" evidence="1">
    <location>
        <begin position="118"/>
        <end position="136"/>
    </location>
</feature>
<evidence type="ECO:0000256" key="1">
    <source>
        <dbReference type="SAM" id="Phobius"/>
    </source>
</evidence>
<feature type="transmembrane region" description="Helical" evidence="1">
    <location>
        <begin position="61"/>
        <end position="83"/>
    </location>
</feature>
<gene>
    <name evidence="4" type="ORF">SAMN05216192_1669</name>
</gene>
<feature type="transmembrane region" description="Helical" evidence="1">
    <location>
        <begin position="9"/>
        <end position="29"/>
    </location>
</feature>
<keyword evidence="1" id="KW-0472">Membrane</keyword>
<proteinExistence type="predicted"/>
<dbReference type="Proteomes" id="UP000199050">
    <property type="component" value="Unassembled WGS sequence"/>
</dbReference>
<dbReference type="InterPro" id="IPR006976">
    <property type="entry name" value="VanZ-like"/>
</dbReference>
<sequence length="335" mass="37108">MLQGKTRTAAWIGFGLYTVLTLFFLFVGFNRSSALPETGLRYHLVFDGIPLRFPGDGYSNLWLFNLGNYLAFVPFGIVIPLLIRCRFLPFLLVFLAAITGVELVQMLTQLGAFDINDIVINTLGATVGYGAQRLVRRDRTTQRGLLKLLFSGAVLTLAVYSGVSGLNHYLDYGRGEVIALDQLPLEKGELRWEPKLNGFTAAQERIEPAINLYSRDNPRSQEFSLRLDGQFKEFSGNLAVPDDVISAASSGSSRVIISADGEEIYSMDLNIVPGENQPLSFRVPLEGKQELTIAVFNDAADPRTNAVFWDLTLIEANAGQKLMARIHQLFYSSKG</sequence>
<feature type="domain" description="VanZ-like" evidence="2">
    <location>
        <begin position="16"/>
        <end position="134"/>
    </location>
</feature>
<keyword evidence="5" id="KW-1185">Reference proteome</keyword>
<dbReference type="InterPro" id="IPR038637">
    <property type="entry name" value="NPCBM_sf"/>
</dbReference>
<dbReference type="RefSeq" id="WP_090719974.1">
    <property type="nucleotide sequence ID" value="NZ_CBCSKY010000002.1"/>
</dbReference>
<dbReference type="OrthoDB" id="4822551at2"/>
<evidence type="ECO:0000259" key="2">
    <source>
        <dbReference type="Pfam" id="PF04892"/>
    </source>
</evidence>
<dbReference type="InterPro" id="IPR008979">
    <property type="entry name" value="Galactose-bd-like_sf"/>
</dbReference>
<reference evidence="5" key="1">
    <citation type="submission" date="2016-10" db="EMBL/GenBank/DDBJ databases">
        <authorList>
            <person name="Varghese N."/>
            <person name="Submissions S."/>
        </authorList>
    </citation>
    <scope>NUCLEOTIDE SEQUENCE [LARGE SCALE GENOMIC DNA]</scope>
    <source>
        <strain evidence="5">CGMCC 1.11012</strain>
    </source>
</reference>
<dbReference type="STRING" id="1174501.SAMN05216192_1669"/>
<dbReference type="Pfam" id="PF04892">
    <property type="entry name" value="VanZ"/>
    <property type="match status" value="1"/>
</dbReference>
<evidence type="ECO:0000259" key="3">
    <source>
        <dbReference type="Pfam" id="PF08305"/>
    </source>
</evidence>
<evidence type="ECO:0000313" key="4">
    <source>
        <dbReference type="EMBL" id="SDL01013.1"/>
    </source>
</evidence>
<dbReference type="Gene3D" id="2.60.120.1060">
    <property type="entry name" value="NPCBM/NEW2 domain"/>
    <property type="match status" value="1"/>
</dbReference>
<keyword evidence="1" id="KW-0812">Transmembrane</keyword>
<evidence type="ECO:0000313" key="5">
    <source>
        <dbReference type="Proteomes" id="UP000199050"/>
    </source>
</evidence>
<protein>
    <submittedName>
        <fullName evidence="4">Glycopeptide antibiotics resistance protein</fullName>
    </submittedName>
</protein>
<organism evidence="4 5">
    <name type="scientific">Paenibacillus typhae</name>
    <dbReference type="NCBI Taxonomy" id="1174501"/>
    <lineage>
        <taxon>Bacteria</taxon>
        <taxon>Bacillati</taxon>
        <taxon>Bacillota</taxon>
        <taxon>Bacilli</taxon>
        <taxon>Bacillales</taxon>
        <taxon>Paenibacillaceae</taxon>
        <taxon>Paenibacillus</taxon>
    </lineage>
</organism>